<evidence type="ECO:0000313" key="2">
    <source>
        <dbReference type="Proteomes" id="UP001501353"/>
    </source>
</evidence>
<reference evidence="2" key="1">
    <citation type="journal article" date="2019" name="Int. J. Syst. Evol. Microbiol.">
        <title>The Global Catalogue of Microorganisms (GCM) 10K type strain sequencing project: providing services to taxonomists for standard genome sequencing and annotation.</title>
        <authorList>
            <consortium name="The Broad Institute Genomics Platform"/>
            <consortium name="The Broad Institute Genome Sequencing Center for Infectious Disease"/>
            <person name="Wu L."/>
            <person name="Ma J."/>
        </authorList>
    </citation>
    <scope>NUCLEOTIDE SEQUENCE [LARGE SCALE GENOMIC DNA]</scope>
    <source>
        <strain evidence="2">JCM 16673</strain>
    </source>
</reference>
<organism evidence="1 2">
    <name type="scientific">Actimicrobium antarcticum</name>
    <dbReference type="NCBI Taxonomy" id="1051899"/>
    <lineage>
        <taxon>Bacteria</taxon>
        <taxon>Pseudomonadati</taxon>
        <taxon>Pseudomonadota</taxon>
        <taxon>Betaproteobacteria</taxon>
        <taxon>Burkholderiales</taxon>
        <taxon>Oxalobacteraceae</taxon>
        <taxon>Actimicrobium</taxon>
    </lineage>
</organism>
<name>A0ABP7SIN7_9BURK</name>
<dbReference type="Proteomes" id="UP001501353">
    <property type="component" value="Unassembled WGS sequence"/>
</dbReference>
<dbReference type="EMBL" id="BAAAZE010000001">
    <property type="protein sequence ID" value="GAA4012065.1"/>
    <property type="molecule type" value="Genomic_DNA"/>
</dbReference>
<proteinExistence type="predicted"/>
<sequence length="290" mass="33620">MSTPAFIPELTTTDDRHVDYCLWDYTPVASAIGKWRSVNLLRDSFVHAGLTAPAFDMVDAIRQAFGPSRTVWGIKFSAGRISWELYFYDYDRQQRTRSVTRLLEVIRPWIASPLQVNEARDYFMFSIDLDRGALELRQSLESLQLYIGNVGSTVSSGICYDVTRQAMTLKNFYFFFDARTQIRQIVDKVRSSAYLDLSCFDLDSVLWPELRECQTIVVANKRHHDGVYFSRITIDQLLFFMHKLAYPATLIATIVQQRAQLDHLLYDVGFDYRMEDGVLRILKSAYYGVF</sequence>
<protein>
    <submittedName>
        <fullName evidence="1">Uncharacterized protein</fullName>
    </submittedName>
</protein>
<gene>
    <name evidence="1" type="ORF">GCM10022212_01950</name>
</gene>
<keyword evidence="2" id="KW-1185">Reference proteome</keyword>
<comment type="caution">
    <text evidence="1">The sequence shown here is derived from an EMBL/GenBank/DDBJ whole genome shotgun (WGS) entry which is preliminary data.</text>
</comment>
<evidence type="ECO:0000313" key="1">
    <source>
        <dbReference type="EMBL" id="GAA4012065.1"/>
    </source>
</evidence>
<dbReference type="RefSeq" id="WP_344761335.1">
    <property type="nucleotide sequence ID" value="NZ_BAAAZE010000001.1"/>
</dbReference>
<accession>A0ABP7SIN7</accession>